<organism evidence="1 2">
    <name type="scientific">Suillus luteus UH-Slu-Lm8-n1</name>
    <dbReference type="NCBI Taxonomy" id="930992"/>
    <lineage>
        <taxon>Eukaryota</taxon>
        <taxon>Fungi</taxon>
        <taxon>Dikarya</taxon>
        <taxon>Basidiomycota</taxon>
        <taxon>Agaricomycotina</taxon>
        <taxon>Agaricomycetes</taxon>
        <taxon>Agaricomycetidae</taxon>
        <taxon>Boletales</taxon>
        <taxon>Suillineae</taxon>
        <taxon>Suillaceae</taxon>
        <taxon>Suillus</taxon>
    </lineage>
</organism>
<dbReference type="InParanoid" id="A0A0C9ZXY0"/>
<dbReference type="Gene3D" id="3.80.10.10">
    <property type="entry name" value="Ribonuclease Inhibitor"/>
    <property type="match status" value="1"/>
</dbReference>
<evidence type="ECO:0008006" key="3">
    <source>
        <dbReference type="Google" id="ProtNLM"/>
    </source>
</evidence>
<protein>
    <recommendedName>
        <fullName evidence="3">F-box domain-containing protein</fullName>
    </recommendedName>
</protein>
<accession>A0A0C9ZXY0</accession>
<gene>
    <name evidence="1" type="ORF">CY34DRAFT_812991</name>
</gene>
<dbReference type="SUPFAM" id="SSF52047">
    <property type="entry name" value="RNI-like"/>
    <property type="match status" value="1"/>
</dbReference>
<reference evidence="1 2" key="1">
    <citation type="submission" date="2014-04" db="EMBL/GenBank/DDBJ databases">
        <authorList>
            <consortium name="DOE Joint Genome Institute"/>
            <person name="Kuo A."/>
            <person name="Ruytinx J."/>
            <person name="Rineau F."/>
            <person name="Colpaert J."/>
            <person name="Kohler A."/>
            <person name="Nagy L.G."/>
            <person name="Floudas D."/>
            <person name="Copeland A."/>
            <person name="Barry K.W."/>
            <person name="Cichocki N."/>
            <person name="Veneault-Fourrey C."/>
            <person name="LaButti K."/>
            <person name="Lindquist E.A."/>
            <person name="Lipzen A."/>
            <person name="Lundell T."/>
            <person name="Morin E."/>
            <person name="Murat C."/>
            <person name="Sun H."/>
            <person name="Tunlid A."/>
            <person name="Henrissat B."/>
            <person name="Grigoriev I.V."/>
            <person name="Hibbett D.S."/>
            <person name="Martin F."/>
            <person name="Nordberg H.P."/>
            <person name="Cantor M.N."/>
            <person name="Hua S.X."/>
        </authorList>
    </citation>
    <scope>NUCLEOTIDE SEQUENCE [LARGE SCALE GENOMIC DNA]</scope>
    <source>
        <strain evidence="1 2">UH-Slu-Lm8-n1</strain>
    </source>
</reference>
<evidence type="ECO:0000313" key="1">
    <source>
        <dbReference type="EMBL" id="KIK34341.1"/>
    </source>
</evidence>
<dbReference type="PANTHER" id="PTHR38926">
    <property type="entry name" value="F-BOX DOMAIN CONTAINING PROTEIN, EXPRESSED"/>
    <property type="match status" value="1"/>
</dbReference>
<name>A0A0C9ZXY0_9AGAM</name>
<dbReference type="STRING" id="930992.A0A0C9ZXY0"/>
<evidence type="ECO:0000313" key="2">
    <source>
        <dbReference type="Proteomes" id="UP000054485"/>
    </source>
</evidence>
<keyword evidence="2" id="KW-1185">Reference proteome</keyword>
<dbReference type="OrthoDB" id="2655993at2759"/>
<sequence length="478" mass="53468">MRMSEALFVLRKSLAALARTCKTFHEPAMELLWGDLDGITPLLGCVPTLYPIIGGKHWKDFSCLPVGIKPLSKHETLHFMRHAARVRVLRMTANHLYFLRVLEASETSLFPQLWSLSLSEMPDARHAQFLLSPALRRLSIKTLSSDIPSIVARCAALEDLIIKRPYHNTAYELSLPSDIVRSCKRLVNLSCNTPLNWAAWKHLSDTPTLRTVDIGGGVLSSFDYRLTFAPFIELTSLSLSSDTTTDITALLQHSEFPSLQSFNMRVRGCTRAEAEQFFRALSQCKASRTLKHIEIDCHEQSQPDEQLGMSLTVIRQFLCFTQLKNLRIHVHHPIYLDDDLLVEAMSSWPHICSLILMGRLRQPTVTFRGLFAALHFCPHLHTLQVMIDTSMSIDIGPAAESFQHTSLRKLRVGASSVAATEVEAVARIIFSVLPCADLVTEWGGGSRGSLWHEVNRRIQALRSSLALGRVTGAVAPMA</sequence>
<reference evidence="2" key="2">
    <citation type="submission" date="2015-01" db="EMBL/GenBank/DDBJ databases">
        <title>Evolutionary Origins and Diversification of the Mycorrhizal Mutualists.</title>
        <authorList>
            <consortium name="DOE Joint Genome Institute"/>
            <consortium name="Mycorrhizal Genomics Consortium"/>
            <person name="Kohler A."/>
            <person name="Kuo A."/>
            <person name="Nagy L.G."/>
            <person name="Floudas D."/>
            <person name="Copeland A."/>
            <person name="Barry K.W."/>
            <person name="Cichocki N."/>
            <person name="Veneault-Fourrey C."/>
            <person name="LaButti K."/>
            <person name="Lindquist E.A."/>
            <person name="Lipzen A."/>
            <person name="Lundell T."/>
            <person name="Morin E."/>
            <person name="Murat C."/>
            <person name="Riley R."/>
            <person name="Ohm R."/>
            <person name="Sun H."/>
            <person name="Tunlid A."/>
            <person name="Henrissat B."/>
            <person name="Grigoriev I.V."/>
            <person name="Hibbett D.S."/>
            <person name="Martin F."/>
        </authorList>
    </citation>
    <scope>NUCLEOTIDE SEQUENCE [LARGE SCALE GENOMIC DNA]</scope>
    <source>
        <strain evidence="2">UH-Slu-Lm8-n1</strain>
    </source>
</reference>
<dbReference type="PANTHER" id="PTHR38926:SF5">
    <property type="entry name" value="F-BOX AND LEUCINE-RICH REPEAT PROTEIN 6"/>
    <property type="match status" value="1"/>
</dbReference>
<dbReference type="Proteomes" id="UP000054485">
    <property type="component" value="Unassembled WGS sequence"/>
</dbReference>
<dbReference type="AlphaFoldDB" id="A0A0C9ZXY0"/>
<dbReference type="EMBL" id="KN835768">
    <property type="protein sequence ID" value="KIK34341.1"/>
    <property type="molecule type" value="Genomic_DNA"/>
</dbReference>
<dbReference type="HOGENOM" id="CLU_021164_0_2_1"/>
<proteinExistence type="predicted"/>
<dbReference type="InterPro" id="IPR032675">
    <property type="entry name" value="LRR_dom_sf"/>
</dbReference>